<feature type="transmembrane region" description="Helical" evidence="8">
    <location>
        <begin position="291"/>
        <end position="312"/>
    </location>
</feature>
<name>A0AAW1PYS0_9CHLO</name>
<feature type="transmembrane region" description="Helical" evidence="8">
    <location>
        <begin position="7"/>
        <end position="27"/>
    </location>
</feature>
<dbReference type="GO" id="GO:0005886">
    <property type="term" value="C:plasma membrane"/>
    <property type="evidence" value="ECO:0007669"/>
    <property type="project" value="TreeGrafter"/>
</dbReference>
<comment type="subcellular location">
    <subcellularLocation>
        <location evidence="1">Membrane</location>
        <topology evidence="1">Multi-pass membrane protein</topology>
    </subcellularLocation>
</comment>
<feature type="transmembrane region" description="Helical" evidence="8">
    <location>
        <begin position="133"/>
        <end position="153"/>
    </location>
</feature>
<proteinExistence type="inferred from homology"/>
<evidence type="ECO:0000256" key="4">
    <source>
        <dbReference type="ARBA" id="ARBA00022692"/>
    </source>
</evidence>
<dbReference type="AlphaFoldDB" id="A0AAW1PYS0"/>
<evidence type="ECO:0000256" key="2">
    <source>
        <dbReference type="ARBA" id="ARBA00007965"/>
    </source>
</evidence>
<evidence type="ECO:0000256" key="8">
    <source>
        <dbReference type="SAM" id="Phobius"/>
    </source>
</evidence>
<evidence type="ECO:0000256" key="1">
    <source>
        <dbReference type="ARBA" id="ARBA00004141"/>
    </source>
</evidence>
<evidence type="ECO:0000256" key="5">
    <source>
        <dbReference type="ARBA" id="ARBA00022989"/>
    </source>
</evidence>
<keyword evidence="3" id="KW-0813">Transport</keyword>
<feature type="transmembrane region" description="Helical" evidence="8">
    <location>
        <begin position="421"/>
        <end position="447"/>
    </location>
</feature>
<keyword evidence="4 8" id="KW-0812">Transmembrane</keyword>
<protein>
    <submittedName>
        <fullName evidence="9">Uncharacterized protein</fullName>
    </submittedName>
</protein>
<keyword evidence="6 8" id="KW-0472">Membrane</keyword>
<feature type="transmembrane region" description="Helical" evidence="8">
    <location>
        <begin position="165"/>
        <end position="186"/>
    </location>
</feature>
<feature type="transmembrane region" description="Helical" evidence="8">
    <location>
        <begin position="385"/>
        <end position="409"/>
    </location>
</feature>
<evidence type="ECO:0000256" key="6">
    <source>
        <dbReference type="ARBA" id="ARBA00023136"/>
    </source>
</evidence>
<keyword evidence="10" id="KW-1185">Reference proteome</keyword>
<reference evidence="9 10" key="1">
    <citation type="journal article" date="2024" name="Nat. Commun.">
        <title>Phylogenomics reveals the evolutionary origins of lichenization in chlorophyte algae.</title>
        <authorList>
            <person name="Puginier C."/>
            <person name="Libourel C."/>
            <person name="Otte J."/>
            <person name="Skaloud P."/>
            <person name="Haon M."/>
            <person name="Grisel S."/>
            <person name="Petersen M."/>
            <person name="Berrin J.G."/>
            <person name="Delaux P.M."/>
            <person name="Dal Grande F."/>
            <person name="Keller J."/>
        </authorList>
    </citation>
    <scope>NUCLEOTIDE SEQUENCE [LARGE SCALE GENOMIC DNA]</scope>
    <source>
        <strain evidence="9 10">SAG 2036</strain>
    </source>
</reference>
<evidence type="ECO:0000313" key="9">
    <source>
        <dbReference type="EMBL" id="KAK9813902.1"/>
    </source>
</evidence>
<evidence type="ECO:0000313" key="10">
    <source>
        <dbReference type="Proteomes" id="UP001465755"/>
    </source>
</evidence>
<keyword evidence="5 8" id="KW-1133">Transmembrane helix</keyword>
<feature type="region of interest" description="Disordered" evidence="7">
    <location>
        <begin position="220"/>
        <end position="240"/>
    </location>
</feature>
<comment type="caution">
    <text evidence="9">The sequence shown here is derived from an EMBL/GenBank/DDBJ whole genome shotgun (WGS) entry which is preliminary data.</text>
</comment>
<evidence type="ECO:0000256" key="3">
    <source>
        <dbReference type="ARBA" id="ARBA00022448"/>
    </source>
</evidence>
<dbReference type="GO" id="GO:0005337">
    <property type="term" value="F:nucleoside transmembrane transporter activity"/>
    <property type="evidence" value="ECO:0007669"/>
    <property type="project" value="InterPro"/>
</dbReference>
<feature type="transmembrane region" description="Helical" evidence="8">
    <location>
        <begin position="355"/>
        <end position="373"/>
    </location>
</feature>
<comment type="similarity">
    <text evidence="2">Belongs to the SLC29A/ENT transporter (TC 2.A.57) family.</text>
</comment>
<sequence>MFSRTDVAFFCISVGYQEGWIAVSSMLGAFKQLFGPAMFLYLNLAYYLPSIPVLVLQAQFDHRLNQRLGLPTATAIRMTFGLGCTAAIMGLLPFFMWRAYDLLVLVVLLGITSSVVFSSSYQIVSHFPASSNVALTTGFVGGGPLVLLVQLLAEIGPHPSQGQAALLFEFSAFIAILGLVAGGLLISKHWHHLAAMGGGGSKEPLLPWWLRTPGQDAKSGLRAGSKFSTPPVTPPAGHSRTVSLSIDHESSYENLSIEASEAFLEESSMGGSLLSHPHETQTSLSATWRRIWPAAVALFLSVGASMVVAPFFTYVPSSGSTGDLLPQVLFAARTLSDIAGRLLPFIPAIRSKTGLFIAGVLRAALTPGFFWYMNWGEEHGMLNDYVIILAIAVFWAASGHVNACAYVMAAQWAPPGGGDRAGGLMALSFQVSCLVSLLLAAALQHVIFPQPA</sequence>
<dbReference type="PANTHER" id="PTHR10332:SF10">
    <property type="entry name" value="EQUILIBRATIVE NUCLEOSIDE TRANSPORTER 4"/>
    <property type="match status" value="1"/>
</dbReference>
<gene>
    <name evidence="9" type="ORF">WJX73_004060</name>
</gene>
<dbReference type="InterPro" id="IPR002259">
    <property type="entry name" value="Eqnu_transpt"/>
</dbReference>
<dbReference type="PANTHER" id="PTHR10332">
    <property type="entry name" value="EQUILIBRATIVE NUCLEOSIDE TRANSPORTER"/>
    <property type="match status" value="1"/>
</dbReference>
<accession>A0AAW1PYS0</accession>
<feature type="transmembrane region" description="Helical" evidence="8">
    <location>
        <begin position="33"/>
        <end position="55"/>
    </location>
</feature>
<evidence type="ECO:0000256" key="7">
    <source>
        <dbReference type="SAM" id="MobiDB-lite"/>
    </source>
</evidence>
<feature type="transmembrane region" description="Helical" evidence="8">
    <location>
        <begin position="75"/>
        <end position="96"/>
    </location>
</feature>
<organism evidence="9 10">
    <name type="scientific">Symbiochloris irregularis</name>
    <dbReference type="NCBI Taxonomy" id="706552"/>
    <lineage>
        <taxon>Eukaryota</taxon>
        <taxon>Viridiplantae</taxon>
        <taxon>Chlorophyta</taxon>
        <taxon>core chlorophytes</taxon>
        <taxon>Trebouxiophyceae</taxon>
        <taxon>Trebouxiales</taxon>
        <taxon>Trebouxiaceae</taxon>
        <taxon>Symbiochloris</taxon>
    </lineage>
</organism>
<dbReference type="Proteomes" id="UP001465755">
    <property type="component" value="Unassembled WGS sequence"/>
</dbReference>
<feature type="transmembrane region" description="Helical" evidence="8">
    <location>
        <begin position="102"/>
        <end position="121"/>
    </location>
</feature>
<dbReference type="EMBL" id="JALJOQ010000002">
    <property type="protein sequence ID" value="KAK9813902.1"/>
    <property type="molecule type" value="Genomic_DNA"/>
</dbReference>